<dbReference type="EMBL" id="GGEC01003294">
    <property type="protein sequence ID" value="MBW83777.1"/>
    <property type="molecule type" value="Transcribed_RNA"/>
</dbReference>
<name>A0A2P2IRG0_RHIMU</name>
<protein>
    <submittedName>
        <fullName evidence="1">Uncharacterized protein</fullName>
    </submittedName>
</protein>
<accession>A0A2P2IRG0</accession>
<dbReference type="AlphaFoldDB" id="A0A2P2IRG0"/>
<dbReference type="EMBL" id="GGEC01003293">
    <property type="protein sequence ID" value="MBW83776.1"/>
    <property type="molecule type" value="Transcribed_RNA"/>
</dbReference>
<sequence length="31" mass="3550">MIASETCGKFIGTLNSERNFTGLLQMWPLKY</sequence>
<reference evidence="1" key="1">
    <citation type="submission" date="2018-02" db="EMBL/GenBank/DDBJ databases">
        <title>Rhizophora mucronata_Transcriptome.</title>
        <authorList>
            <person name="Meera S.P."/>
            <person name="Sreeshan A."/>
            <person name="Augustine A."/>
        </authorList>
    </citation>
    <scope>NUCLEOTIDE SEQUENCE</scope>
    <source>
        <tissue evidence="1">Leaf</tissue>
    </source>
</reference>
<organism evidence="1">
    <name type="scientific">Rhizophora mucronata</name>
    <name type="common">Asiatic mangrove</name>
    <dbReference type="NCBI Taxonomy" id="61149"/>
    <lineage>
        <taxon>Eukaryota</taxon>
        <taxon>Viridiplantae</taxon>
        <taxon>Streptophyta</taxon>
        <taxon>Embryophyta</taxon>
        <taxon>Tracheophyta</taxon>
        <taxon>Spermatophyta</taxon>
        <taxon>Magnoliopsida</taxon>
        <taxon>eudicotyledons</taxon>
        <taxon>Gunneridae</taxon>
        <taxon>Pentapetalae</taxon>
        <taxon>rosids</taxon>
        <taxon>fabids</taxon>
        <taxon>Malpighiales</taxon>
        <taxon>Rhizophoraceae</taxon>
        <taxon>Rhizophora</taxon>
    </lineage>
</organism>
<evidence type="ECO:0000313" key="1">
    <source>
        <dbReference type="EMBL" id="MBW83777.1"/>
    </source>
</evidence>
<proteinExistence type="predicted"/>